<dbReference type="Pfam" id="PF03661">
    <property type="entry name" value="TMEM33_Pom33"/>
    <property type="match status" value="1"/>
</dbReference>
<keyword evidence="3 7" id="KW-0812">Transmembrane</keyword>
<evidence type="ECO:0000256" key="6">
    <source>
        <dbReference type="SAM" id="MobiDB-lite"/>
    </source>
</evidence>
<dbReference type="GO" id="GO:0016020">
    <property type="term" value="C:membrane"/>
    <property type="evidence" value="ECO:0007669"/>
    <property type="project" value="UniProtKB-SubCell"/>
</dbReference>
<comment type="similarity">
    <text evidence="2">Belongs to the PER33/POM33 family.</text>
</comment>
<comment type="caution">
    <text evidence="8">The sequence shown here is derived from an EMBL/GenBank/DDBJ whole genome shotgun (WGS) entry which is preliminary data.</text>
</comment>
<evidence type="ECO:0008006" key="10">
    <source>
        <dbReference type="Google" id="ProtNLM"/>
    </source>
</evidence>
<comment type="subcellular location">
    <subcellularLocation>
        <location evidence="1">Membrane</location>
        <topology evidence="1">Multi-pass membrane protein</topology>
    </subcellularLocation>
</comment>
<evidence type="ECO:0000256" key="3">
    <source>
        <dbReference type="ARBA" id="ARBA00022692"/>
    </source>
</evidence>
<dbReference type="GO" id="GO:0071786">
    <property type="term" value="P:endoplasmic reticulum tubular network organization"/>
    <property type="evidence" value="ECO:0007669"/>
    <property type="project" value="TreeGrafter"/>
</dbReference>
<dbReference type="EMBL" id="JAUCMV010000002">
    <property type="protein sequence ID" value="KAK0416070.1"/>
    <property type="molecule type" value="Genomic_DNA"/>
</dbReference>
<feature type="transmembrane region" description="Helical" evidence="7">
    <location>
        <begin position="120"/>
        <end position="145"/>
    </location>
</feature>
<evidence type="ECO:0000256" key="1">
    <source>
        <dbReference type="ARBA" id="ARBA00004141"/>
    </source>
</evidence>
<gene>
    <name evidence="8" type="ORF">QR680_012280</name>
</gene>
<evidence type="ECO:0000256" key="5">
    <source>
        <dbReference type="ARBA" id="ARBA00023136"/>
    </source>
</evidence>
<reference evidence="8" key="1">
    <citation type="submission" date="2023-06" db="EMBL/GenBank/DDBJ databases">
        <title>Genomic analysis of the entomopathogenic nematode Steinernema hermaphroditum.</title>
        <authorList>
            <person name="Schwarz E.M."/>
            <person name="Heppert J.K."/>
            <person name="Baniya A."/>
            <person name="Schwartz H.T."/>
            <person name="Tan C.-H."/>
            <person name="Antoshechkin I."/>
            <person name="Sternberg P.W."/>
            <person name="Goodrich-Blair H."/>
            <person name="Dillman A.R."/>
        </authorList>
    </citation>
    <scope>NUCLEOTIDE SEQUENCE</scope>
    <source>
        <strain evidence="8">PS9179</strain>
        <tissue evidence="8">Whole animal</tissue>
    </source>
</reference>
<feature type="compositionally biased region" description="Low complexity" evidence="6">
    <location>
        <begin position="19"/>
        <end position="34"/>
    </location>
</feature>
<dbReference type="PANTHER" id="PTHR12703">
    <property type="entry name" value="TRANSMEMBRANE PROTEIN 33"/>
    <property type="match status" value="1"/>
</dbReference>
<protein>
    <recommendedName>
        <fullName evidence="10">Transmembrane protein 33</fullName>
    </recommendedName>
</protein>
<dbReference type="PANTHER" id="PTHR12703:SF4">
    <property type="entry name" value="TRANSMEMBRANE PROTEIN 33"/>
    <property type="match status" value="1"/>
</dbReference>
<evidence type="ECO:0000313" key="9">
    <source>
        <dbReference type="Proteomes" id="UP001175271"/>
    </source>
</evidence>
<feature type="region of interest" description="Disordered" evidence="6">
    <location>
        <begin position="1"/>
        <end position="34"/>
    </location>
</feature>
<keyword evidence="9" id="KW-1185">Reference proteome</keyword>
<dbReference type="GO" id="GO:0005783">
    <property type="term" value="C:endoplasmic reticulum"/>
    <property type="evidence" value="ECO:0007669"/>
    <property type="project" value="TreeGrafter"/>
</dbReference>
<sequence length="272" mass="30420">MVEIREESTDPLPQGGAGPSSSSSSAQGSNSSTSSPRFASMMDYMKANQMDSILFLCRLVTVFFSICYILPFGSMSTTAYTRAFAAAAATNVFRLRQRLTWFAFSREFLAYMILEDSAHYVMYCIIFITSAPVTMALIPIAFYGVWNSAKFFVAMCNATGNGDSKMCRLVNEQVQKHTANLLGIIACAEIFVFPVFVAMIFMGKVSIFFPLIYGRFLSLRYMSRRNPYTRTAFYQLKCSVHQGVNHPSCPQLVRNIAYKGIELIERFAPATS</sequence>
<dbReference type="Proteomes" id="UP001175271">
    <property type="component" value="Unassembled WGS sequence"/>
</dbReference>
<name>A0AA39I2V3_9BILA</name>
<dbReference type="GO" id="GO:0061024">
    <property type="term" value="P:membrane organization"/>
    <property type="evidence" value="ECO:0007669"/>
    <property type="project" value="TreeGrafter"/>
</dbReference>
<dbReference type="AlphaFoldDB" id="A0AA39I2V3"/>
<organism evidence="8 9">
    <name type="scientific">Steinernema hermaphroditum</name>
    <dbReference type="NCBI Taxonomy" id="289476"/>
    <lineage>
        <taxon>Eukaryota</taxon>
        <taxon>Metazoa</taxon>
        <taxon>Ecdysozoa</taxon>
        <taxon>Nematoda</taxon>
        <taxon>Chromadorea</taxon>
        <taxon>Rhabditida</taxon>
        <taxon>Tylenchina</taxon>
        <taxon>Panagrolaimomorpha</taxon>
        <taxon>Strongyloidoidea</taxon>
        <taxon>Steinernematidae</taxon>
        <taxon>Steinernema</taxon>
    </lineage>
</organism>
<keyword evidence="5 7" id="KW-0472">Membrane</keyword>
<feature type="transmembrane region" description="Helical" evidence="7">
    <location>
        <begin position="181"/>
        <end position="214"/>
    </location>
</feature>
<dbReference type="InterPro" id="IPR051645">
    <property type="entry name" value="PER33/POM33_regulator"/>
</dbReference>
<proteinExistence type="inferred from homology"/>
<evidence type="ECO:0000313" key="8">
    <source>
        <dbReference type="EMBL" id="KAK0416070.1"/>
    </source>
</evidence>
<evidence type="ECO:0000256" key="2">
    <source>
        <dbReference type="ARBA" id="ARBA00007322"/>
    </source>
</evidence>
<accession>A0AA39I2V3</accession>
<evidence type="ECO:0000256" key="4">
    <source>
        <dbReference type="ARBA" id="ARBA00022989"/>
    </source>
</evidence>
<feature type="transmembrane region" description="Helical" evidence="7">
    <location>
        <begin position="53"/>
        <end position="73"/>
    </location>
</feature>
<evidence type="ECO:0000256" key="7">
    <source>
        <dbReference type="SAM" id="Phobius"/>
    </source>
</evidence>
<keyword evidence="4 7" id="KW-1133">Transmembrane helix</keyword>
<dbReference type="InterPro" id="IPR005344">
    <property type="entry name" value="TMEM33/Pom33"/>
</dbReference>